<evidence type="ECO:0000313" key="2">
    <source>
        <dbReference type="Proteomes" id="UP000310719"/>
    </source>
</evidence>
<sequence length="85" mass="9413">MAVTDNVVFELNGVSYLVSTTMDNELVIHTSEGILGDWKRISPNLDVCNVHFRGPESLTQSTTKPTFSLRSPILMCTGNPFLLKN</sequence>
<dbReference type="EMBL" id="LR590464">
    <property type="protein sequence ID" value="VTP62753.1"/>
    <property type="molecule type" value="Genomic_DNA"/>
</dbReference>
<name>A0A4V6JH52_9ENTR</name>
<dbReference type="Proteomes" id="UP000310719">
    <property type="component" value="Chromosome"/>
</dbReference>
<gene>
    <name evidence="1" type="ORF">NCTC13032_00510</name>
</gene>
<organism evidence="1 2">
    <name type="scientific">Leclercia adecarboxylata</name>
    <dbReference type="NCBI Taxonomy" id="83655"/>
    <lineage>
        <taxon>Bacteria</taxon>
        <taxon>Pseudomonadati</taxon>
        <taxon>Pseudomonadota</taxon>
        <taxon>Gammaproteobacteria</taxon>
        <taxon>Enterobacterales</taxon>
        <taxon>Enterobacteriaceae</taxon>
        <taxon>Leclercia</taxon>
    </lineage>
</organism>
<protein>
    <submittedName>
        <fullName evidence="1">Uncharacterized protein</fullName>
    </submittedName>
</protein>
<dbReference type="AlphaFoldDB" id="A0A4V6JH52"/>
<accession>A0A4V6JH52</accession>
<reference evidence="1 2" key="1">
    <citation type="submission" date="2019-05" db="EMBL/GenBank/DDBJ databases">
        <authorList>
            <consortium name="Pathogen Informatics"/>
        </authorList>
    </citation>
    <scope>NUCLEOTIDE SEQUENCE [LARGE SCALE GENOMIC DNA]</scope>
    <source>
        <strain evidence="1 2">NCTC13032</strain>
    </source>
</reference>
<proteinExistence type="predicted"/>
<evidence type="ECO:0000313" key="1">
    <source>
        <dbReference type="EMBL" id="VTP62753.1"/>
    </source>
</evidence>